<keyword evidence="2" id="KW-0732">Signal</keyword>
<evidence type="ECO:0000313" key="5">
    <source>
        <dbReference type="WBParaSite" id="TCONS_00007127.p1"/>
    </source>
</evidence>
<keyword evidence="3" id="KW-1185">Reference proteome</keyword>
<dbReference type="WBParaSite" id="SSTP_0000804900.1">
    <property type="protein sequence ID" value="SSTP_0000804900.1"/>
    <property type="gene ID" value="SSTP_0000804900"/>
</dbReference>
<organism evidence="4">
    <name type="scientific">Strongyloides stercoralis</name>
    <name type="common">Threadworm</name>
    <dbReference type="NCBI Taxonomy" id="6248"/>
    <lineage>
        <taxon>Eukaryota</taxon>
        <taxon>Metazoa</taxon>
        <taxon>Ecdysozoa</taxon>
        <taxon>Nematoda</taxon>
        <taxon>Chromadorea</taxon>
        <taxon>Rhabditida</taxon>
        <taxon>Tylenchina</taxon>
        <taxon>Panagrolaimomorpha</taxon>
        <taxon>Strongyloidoidea</taxon>
        <taxon>Strongyloididae</taxon>
        <taxon>Strongyloides</taxon>
    </lineage>
</organism>
<dbReference type="Proteomes" id="UP000035681">
    <property type="component" value="Unplaced"/>
</dbReference>
<proteinExistence type="predicted"/>
<dbReference type="WBParaSite" id="TCONS_00007127.p1">
    <property type="protein sequence ID" value="TCONS_00007127.p1"/>
    <property type="gene ID" value="XLOC_005189"/>
</dbReference>
<feature type="signal peptide" evidence="2">
    <location>
        <begin position="1"/>
        <end position="24"/>
    </location>
</feature>
<feature type="compositionally biased region" description="Basic residues" evidence="1">
    <location>
        <begin position="103"/>
        <end position="119"/>
    </location>
</feature>
<reference evidence="4" key="1">
    <citation type="submission" date="2015-08" db="UniProtKB">
        <authorList>
            <consortium name="WormBaseParasite"/>
        </authorList>
    </citation>
    <scope>IDENTIFICATION</scope>
</reference>
<evidence type="ECO:0000313" key="3">
    <source>
        <dbReference type="Proteomes" id="UP000035681"/>
    </source>
</evidence>
<evidence type="ECO:0000313" key="4">
    <source>
        <dbReference type="WBParaSite" id="SSTP_0000804900.1"/>
    </source>
</evidence>
<evidence type="ECO:0000256" key="1">
    <source>
        <dbReference type="SAM" id="MobiDB-lite"/>
    </source>
</evidence>
<protein>
    <submittedName>
        <fullName evidence="4 5">Uncharacterized protein</fullName>
    </submittedName>
</protein>
<name>A0A0K0EEY5_STRER</name>
<evidence type="ECO:0000256" key="2">
    <source>
        <dbReference type="SAM" id="SignalP"/>
    </source>
</evidence>
<dbReference type="AlphaFoldDB" id="A0A0K0EEY5"/>
<feature type="compositionally biased region" description="Basic and acidic residues" evidence="1">
    <location>
        <begin position="120"/>
        <end position="129"/>
    </location>
</feature>
<feature type="region of interest" description="Disordered" evidence="1">
    <location>
        <begin position="103"/>
        <end position="137"/>
    </location>
</feature>
<sequence length="174" mass="21662">MINFYKILFFLNILYLFYHLEVYCQTVNASISTSPSPLSTTFSPSLKTSTSAIISNGTNTNSSTVTTFKPTTRRRCRRHPWHRHRPWHHPWHYPWHPRRHHYDHHRPPHHRGPYHHRHHHDDSYEPEDHRKKHDRKRWLPYNDNSIEYSNEKHERRKSRRKHHFDRNFKVYYIY</sequence>
<accession>A0A0K0EEY5</accession>
<feature type="chain" id="PRO_5005328172" evidence="2">
    <location>
        <begin position="25"/>
        <end position="174"/>
    </location>
</feature>